<dbReference type="Proteomes" id="UP001159363">
    <property type="component" value="Chromosome 6"/>
</dbReference>
<evidence type="ECO:0000313" key="2">
    <source>
        <dbReference type="EMBL" id="KAJ8878801.1"/>
    </source>
</evidence>
<reference evidence="2 3" key="1">
    <citation type="submission" date="2023-02" db="EMBL/GenBank/DDBJ databases">
        <title>LHISI_Scaffold_Assembly.</title>
        <authorList>
            <person name="Stuart O.P."/>
            <person name="Cleave R."/>
            <person name="Magrath M.J.L."/>
            <person name="Mikheyev A.S."/>
        </authorList>
    </citation>
    <scope>NUCLEOTIDE SEQUENCE [LARGE SCALE GENOMIC DNA]</scope>
    <source>
        <strain evidence="2">Daus_M_001</strain>
        <tissue evidence="2">Leg muscle</tissue>
    </source>
</reference>
<feature type="compositionally biased region" description="Basic and acidic residues" evidence="1">
    <location>
        <begin position="275"/>
        <end position="286"/>
    </location>
</feature>
<evidence type="ECO:0000313" key="3">
    <source>
        <dbReference type="Proteomes" id="UP001159363"/>
    </source>
</evidence>
<organism evidence="2 3">
    <name type="scientific">Dryococelus australis</name>
    <dbReference type="NCBI Taxonomy" id="614101"/>
    <lineage>
        <taxon>Eukaryota</taxon>
        <taxon>Metazoa</taxon>
        <taxon>Ecdysozoa</taxon>
        <taxon>Arthropoda</taxon>
        <taxon>Hexapoda</taxon>
        <taxon>Insecta</taxon>
        <taxon>Pterygota</taxon>
        <taxon>Neoptera</taxon>
        <taxon>Polyneoptera</taxon>
        <taxon>Phasmatodea</taxon>
        <taxon>Verophasmatodea</taxon>
        <taxon>Anareolatae</taxon>
        <taxon>Phasmatidae</taxon>
        <taxon>Eurycanthinae</taxon>
        <taxon>Dryococelus</taxon>
    </lineage>
</organism>
<name>A0ABQ9H3C4_9NEOP</name>
<gene>
    <name evidence="2" type="ORF">PR048_019387</name>
</gene>
<accession>A0ABQ9H3C4</accession>
<comment type="caution">
    <text evidence="2">The sequence shown here is derived from an EMBL/GenBank/DDBJ whole genome shotgun (WGS) entry which is preliminary data.</text>
</comment>
<dbReference type="EMBL" id="JARBHB010000007">
    <property type="protein sequence ID" value="KAJ8878801.1"/>
    <property type="molecule type" value="Genomic_DNA"/>
</dbReference>
<evidence type="ECO:0000256" key="1">
    <source>
        <dbReference type="SAM" id="MobiDB-lite"/>
    </source>
</evidence>
<protein>
    <submittedName>
        <fullName evidence="2">Uncharacterized protein</fullName>
    </submittedName>
</protein>
<proteinExistence type="predicted"/>
<feature type="region of interest" description="Disordered" evidence="1">
    <location>
        <begin position="275"/>
        <end position="317"/>
    </location>
</feature>
<sequence length="528" mass="59190">MFRTTLSTTRLHLPLGEIITGERSVVFNPAALLDCQERWQRWPKITVPVIQHSDYVRAIVGLFHTRALSTMCRNEGPARYTRFTRARSPRTEEREREREREAATVCSCCAWKQCLTELSTMFTELRRRAGMPHILFARLVVRAGSPDNDLMKNDILITNMAIQDGNILATNMAAYCLPTWRNPTWWARNRIEIAGSLGIRHGSRCPWCLTQFPDPFCTAVVRHEWCVVANVAIRFGVPHNTPSCIVTDVKYVHPVTISIVPVNGVIEVSREQRWNKRARETGDPRENPPTNGIVRHDSHMRKSGVTQPGIEPGSPWWEASTVTAQPPWSQQFSPTTLLNCVSCEEHRLGYSTRRQSPFDARRCGTVGQGLASALRTAGRLDDDESPHPPFANSLSLSLSLSLFLSSSPSIRPLFSAPGWRCLETRLARSPTTKANRVQTQAGSPDFRKWESCRAMPLIGGSFGDLPLPPPLHSGAAPYSLQSPHFGSQDLAKRLRAYLTLPLCCMSGMVSMLCEVLREEEEEQIVVLG</sequence>
<keyword evidence="3" id="KW-1185">Reference proteome</keyword>